<gene>
    <name evidence="2" type="ORF">CDL15_Pgr012264</name>
</gene>
<comment type="caution">
    <text evidence="2">The sequence shown here is derived from an EMBL/GenBank/DDBJ whole genome shotgun (WGS) entry which is preliminary data.</text>
</comment>
<dbReference type="Proteomes" id="UP000197138">
    <property type="component" value="Unassembled WGS sequence"/>
</dbReference>
<evidence type="ECO:0000313" key="2">
    <source>
        <dbReference type="EMBL" id="OWM75304.1"/>
    </source>
</evidence>
<dbReference type="AlphaFoldDB" id="A0A218WR23"/>
<feature type="region of interest" description="Disordered" evidence="1">
    <location>
        <begin position="1"/>
        <end position="97"/>
    </location>
</feature>
<evidence type="ECO:0000313" key="3">
    <source>
        <dbReference type="Proteomes" id="UP000197138"/>
    </source>
</evidence>
<feature type="compositionally biased region" description="Basic and acidic residues" evidence="1">
    <location>
        <begin position="73"/>
        <end position="93"/>
    </location>
</feature>
<proteinExistence type="predicted"/>
<sequence length="224" mass="24531">MRGRSLMRGRSPMQEMQGVKTLKSVNAGSKPDAGNTGLKPNARPKPNAAKPDARPKPNAGNAGLKPDAVNAEPKPDDVNTGPELDRKVQEMQKQKSMLRNSTGRYKAVALICLRSLWREGCLLVGDFLQWEKEKMKEHELFKHELVDRPSGHGSSCRGGRVKTAGGLPAVVGTTRLSCGVGDRDGLGLWSQRILLWRSEDRGWSTCEGWHDSPVLRGMVAVVQT</sequence>
<evidence type="ECO:0000256" key="1">
    <source>
        <dbReference type="SAM" id="MobiDB-lite"/>
    </source>
</evidence>
<protein>
    <submittedName>
        <fullName evidence="2">Uncharacterized protein</fullName>
    </submittedName>
</protein>
<accession>A0A218WR23</accession>
<name>A0A218WR23_PUNGR</name>
<organism evidence="2 3">
    <name type="scientific">Punica granatum</name>
    <name type="common">Pomegranate</name>
    <dbReference type="NCBI Taxonomy" id="22663"/>
    <lineage>
        <taxon>Eukaryota</taxon>
        <taxon>Viridiplantae</taxon>
        <taxon>Streptophyta</taxon>
        <taxon>Embryophyta</taxon>
        <taxon>Tracheophyta</taxon>
        <taxon>Spermatophyta</taxon>
        <taxon>Magnoliopsida</taxon>
        <taxon>eudicotyledons</taxon>
        <taxon>Gunneridae</taxon>
        <taxon>Pentapetalae</taxon>
        <taxon>rosids</taxon>
        <taxon>malvids</taxon>
        <taxon>Myrtales</taxon>
        <taxon>Lythraceae</taxon>
        <taxon>Punica</taxon>
    </lineage>
</organism>
<dbReference type="EMBL" id="MTKT01003261">
    <property type="protein sequence ID" value="OWM75304.1"/>
    <property type="molecule type" value="Genomic_DNA"/>
</dbReference>
<reference evidence="3" key="1">
    <citation type="journal article" date="2017" name="Plant J.">
        <title>The pomegranate (Punica granatum L.) genome and the genomics of punicalagin biosynthesis.</title>
        <authorList>
            <person name="Qin G."/>
            <person name="Xu C."/>
            <person name="Ming R."/>
            <person name="Tang H."/>
            <person name="Guyot R."/>
            <person name="Kramer E.M."/>
            <person name="Hu Y."/>
            <person name="Yi X."/>
            <person name="Qi Y."/>
            <person name="Xu X."/>
            <person name="Gao Z."/>
            <person name="Pan H."/>
            <person name="Jian J."/>
            <person name="Tian Y."/>
            <person name="Yue Z."/>
            <person name="Xu Y."/>
        </authorList>
    </citation>
    <scope>NUCLEOTIDE SEQUENCE [LARGE SCALE GENOMIC DNA]</scope>
    <source>
        <strain evidence="3">cv. Dabenzi</strain>
    </source>
</reference>
<feature type="compositionally biased region" description="Low complexity" evidence="1">
    <location>
        <begin position="39"/>
        <end position="50"/>
    </location>
</feature>